<reference evidence="3 5" key="2">
    <citation type="journal article" date="2021" name="MSphere">
        <title>Complete Genome Sequencing of Acinetobacter baumannii AC1633 and Acinetobacter nosocomialis AC1530 Unveils a Large Multidrug-Resistant Plasmid Encoding the NDM-1 and OXA-58 Carbapenemases.</title>
        <authorList>
            <person name="Alattraqchi A.G."/>
            <person name="Mohd Rani F."/>
            <person name="A. Rahman N.I."/>
            <person name="Ismail S."/>
            <person name="Cleary D.W."/>
            <person name="Clarke S.C."/>
            <person name="Yeo C.C."/>
        </authorList>
    </citation>
    <scope>NUCLEOTIDE SEQUENCE [LARGE SCALE GENOMIC DNA]</scope>
    <source>
        <strain evidence="3 5">AC1530</strain>
    </source>
</reference>
<evidence type="ECO:0000313" key="3">
    <source>
        <dbReference type="EMBL" id="QGA43401.1"/>
    </source>
</evidence>
<sequence length="157" mass="18440">MRYLIAIINGVRIYVSNLFRYIALFFFFLQVGCSKGVYEQPVDKYPFEVKMKALLGDNIEIIDSINKYEAQVSYFEFTKDSRKLDKIVRYLDKDGWVLKGQGQGVDTYCLGPNNKINIVNLTFGKIQDYKGRELKITNYDVNTVLYRYYKWGDDLCE</sequence>
<dbReference type="EMBL" id="CP045560">
    <property type="protein sequence ID" value="QGA43401.1"/>
    <property type="molecule type" value="Genomic_DNA"/>
</dbReference>
<reference evidence="2 4" key="1">
    <citation type="submission" date="2017-05" db="EMBL/GenBank/DDBJ databases">
        <authorList>
            <person name="Kreiswirth B."/>
            <person name="Manca C."/>
            <person name="Chen L."/>
            <person name="Evans S."/>
            <person name="Fowler V."/>
            <person name="Patel R."/>
            <person name="Chambers H."/>
            <person name="Bonomo R."/>
            <person name="Paul V."/>
            <person name="Sankar J."/>
            <person name="Gaind R."/>
            <person name="Ray P."/>
            <person name="Gautam V."/>
            <person name="Biswal M."/>
            <person name="Datta S."/>
            <person name="Walia K."/>
            <person name="Adams M."/>
            <person name="Nelson K."/>
            <person name="Sutton G."/>
            <person name="Fouts D."/>
            <person name="Hujer K."/>
            <person name="Hujer A."/>
        </authorList>
    </citation>
    <scope>NUCLEOTIDE SEQUENCE [LARGE SCALE GENOMIC DNA]</scope>
    <source>
        <strain evidence="2 4">PR324</strain>
    </source>
</reference>
<keyword evidence="1" id="KW-0812">Transmembrane</keyword>
<keyword evidence="1" id="KW-0472">Membrane</keyword>
<organism evidence="2 4">
    <name type="scientific">Acinetobacter nosocomialis</name>
    <dbReference type="NCBI Taxonomy" id="106654"/>
    <lineage>
        <taxon>Bacteria</taxon>
        <taxon>Pseudomonadati</taxon>
        <taxon>Pseudomonadota</taxon>
        <taxon>Gammaproteobacteria</taxon>
        <taxon>Moraxellales</taxon>
        <taxon>Moraxellaceae</taxon>
        <taxon>Acinetobacter</taxon>
        <taxon>Acinetobacter calcoaceticus/baumannii complex</taxon>
    </lineage>
</organism>
<evidence type="ECO:0000313" key="5">
    <source>
        <dbReference type="Proteomes" id="UP000325778"/>
    </source>
</evidence>
<keyword evidence="1" id="KW-1133">Transmembrane helix</keyword>
<feature type="transmembrane region" description="Helical" evidence="1">
    <location>
        <begin position="12"/>
        <end position="31"/>
    </location>
</feature>
<gene>
    <name evidence="2" type="ORF">B9X58_19005</name>
    <name evidence="3" type="ORF">GD578_05810</name>
</gene>
<dbReference type="Proteomes" id="UP000194767">
    <property type="component" value="Unassembled WGS sequence"/>
</dbReference>
<dbReference type="EMBL" id="NGDO01000084">
    <property type="protein sequence ID" value="OTL93396.1"/>
    <property type="molecule type" value="Genomic_DNA"/>
</dbReference>
<evidence type="ECO:0008006" key="6">
    <source>
        <dbReference type="Google" id="ProtNLM"/>
    </source>
</evidence>
<accession>A0AB36LWX0</accession>
<evidence type="ECO:0000313" key="2">
    <source>
        <dbReference type="EMBL" id="OTL93396.1"/>
    </source>
</evidence>
<evidence type="ECO:0000313" key="4">
    <source>
        <dbReference type="Proteomes" id="UP000194767"/>
    </source>
</evidence>
<evidence type="ECO:0000256" key="1">
    <source>
        <dbReference type="SAM" id="Phobius"/>
    </source>
</evidence>
<dbReference type="Proteomes" id="UP000325778">
    <property type="component" value="Chromosome"/>
</dbReference>
<dbReference type="AlphaFoldDB" id="A0AB36LWX0"/>
<proteinExistence type="predicted"/>
<protein>
    <recommendedName>
        <fullName evidence="6">Lipoprotein</fullName>
    </recommendedName>
</protein>
<name>A0AB36LWX0_ACINO</name>